<accession>A0ABR3K7E5</accession>
<keyword evidence="1" id="KW-0808">Transferase</keyword>
<evidence type="ECO:0000313" key="1">
    <source>
        <dbReference type="EMBL" id="KAL1231800.1"/>
    </source>
</evidence>
<dbReference type="GO" id="GO:0016301">
    <property type="term" value="F:kinase activity"/>
    <property type="evidence" value="ECO:0007669"/>
    <property type="project" value="UniProtKB-KW"/>
</dbReference>
<organism evidence="1 2">
    <name type="scientific">Trichinella spiralis</name>
    <name type="common">Trichina worm</name>
    <dbReference type="NCBI Taxonomy" id="6334"/>
    <lineage>
        <taxon>Eukaryota</taxon>
        <taxon>Metazoa</taxon>
        <taxon>Ecdysozoa</taxon>
        <taxon>Nematoda</taxon>
        <taxon>Enoplea</taxon>
        <taxon>Dorylaimia</taxon>
        <taxon>Trichinellida</taxon>
        <taxon>Trichinellidae</taxon>
        <taxon>Trichinella</taxon>
    </lineage>
</organism>
<keyword evidence="2" id="KW-1185">Reference proteome</keyword>
<comment type="caution">
    <text evidence="1">The sequence shown here is derived from an EMBL/GenBank/DDBJ whole genome shotgun (WGS) entry which is preliminary data.</text>
</comment>
<evidence type="ECO:0000313" key="2">
    <source>
        <dbReference type="Proteomes" id="UP001558632"/>
    </source>
</evidence>
<gene>
    <name evidence="1" type="ORF">TSPI_00410</name>
</gene>
<reference evidence="1 2" key="1">
    <citation type="submission" date="2024-07" db="EMBL/GenBank/DDBJ databases">
        <title>Enhanced genomic and transcriptomic resources for Trichinella pseudospiralis and T. spiralis underpin the discovery of pronounced molecular differences between stages and species.</title>
        <authorList>
            <person name="Pasi K.K."/>
            <person name="La Rosa G."/>
            <person name="Gomez-Morales M.A."/>
            <person name="Tosini F."/>
            <person name="Sumanam S."/>
            <person name="Young N.D."/>
            <person name="Chang B.C."/>
            <person name="Robin G.B."/>
        </authorList>
    </citation>
    <scope>NUCLEOTIDE SEQUENCE [LARGE SCALE GENOMIC DNA]</scope>
    <source>
        <strain evidence="1">ISS534</strain>
    </source>
</reference>
<dbReference type="EMBL" id="JBEUSY010000454">
    <property type="protein sequence ID" value="KAL1231800.1"/>
    <property type="molecule type" value="Genomic_DNA"/>
</dbReference>
<keyword evidence="1" id="KW-0418">Kinase</keyword>
<protein>
    <submittedName>
        <fullName evidence="1">NAD kinase</fullName>
    </submittedName>
</protein>
<dbReference type="Proteomes" id="UP001558632">
    <property type="component" value="Unassembled WGS sequence"/>
</dbReference>
<proteinExistence type="predicted"/>
<name>A0ABR3K7E5_TRISP</name>
<sequence length="75" mass="8489">MSKAACQKWQETNARGGENSLEKRNLFRIESKTILQYTNCTHCPVKKRVSKASWPTRRSVFAAAASPRISFANDD</sequence>